<dbReference type="GO" id="GO:0016709">
    <property type="term" value="F:oxidoreductase activity, acting on paired donors, with incorporation or reduction of molecular oxygen, NAD(P)H as one donor, and incorporation of one atom of oxygen"/>
    <property type="evidence" value="ECO:0007669"/>
    <property type="project" value="UniProtKB-ARBA"/>
</dbReference>
<dbReference type="CDD" id="cd20654">
    <property type="entry name" value="CYP82"/>
    <property type="match status" value="1"/>
</dbReference>
<dbReference type="InterPro" id="IPR050651">
    <property type="entry name" value="Plant_Cytochrome_P450_Monoox"/>
</dbReference>
<dbReference type="EMBL" id="CM001886">
    <property type="protein sequence ID" value="EOY14641.1"/>
    <property type="molecule type" value="Genomic_DNA"/>
</dbReference>
<feature type="binding site" description="axial binding residue" evidence="12">
    <location>
        <position position="738"/>
    </location>
    <ligand>
        <name>heme</name>
        <dbReference type="ChEBI" id="CHEBI:30413"/>
    </ligand>
    <ligandPart>
        <name>Fe</name>
        <dbReference type="ChEBI" id="CHEBI:18248"/>
    </ligandPart>
</feature>
<evidence type="ECO:0000256" key="7">
    <source>
        <dbReference type="ARBA" id="ARBA00022989"/>
    </source>
</evidence>
<dbReference type="Gene3D" id="1.10.630.10">
    <property type="entry name" value="Cytochrome P450"/>
    <property type="match status" value="4"/>
</dbReference>
<dbReference type="GO" id="GO:0004497">
    <property type="term" value="F:monooxygenase activity"/>
    <property type="evidence" value="ECO:0000318"/>
    <property type="project" value="GO_Central"/>
</dbReference>
<organism evidence="13 14">
    <name type="scientific">Theobroma cacao</name>
    <name type="common">Cacao</name>
    <name type="synonym">Cocoa</name>
    <dbReference type="NCBI Taxonomy" id="3641"/>
    <lineage>
        <taxon>Eukaryota</taxon>
        <taxon>Viridiplantae</taxon>
        <taxon>Streptophyta</taxon>
        <taxon>Embryophyta</taxon>
        <taxon>Tracheophyta</taxon>
        <taxon>Spermatophyta</taxon>
        <taxon>Magnoliopsida</taxon>
        <taxon>eudicotyledons</taxon>
        <taxon>Gunneridae</taxon>
        <taxon>Pentapetalae</taxon>
        <taxon>rosids</taxon>
        <taxon>malvids</taxon>
        <taxon>Malvales</taxon>
        <taxon>Malvaceae</taxon>
        <taxon>Byttnerioideae</taxon>
        <taxon>Theobroma</taxon>
    </lineage>
</organism>
<dbReference type="SUPFAM" id="SSF48264">
    <property type="entry name" value="Cytochrome P450"/>
    <property type="match status" value="3"/>
</dbReference>
<evidence type="ECO:0000256" key="2">
    <source>
        <dbReference type="ARBA" id="ARBA00004370"/>
    </source>
</evidence>
<keyword evidence="5" id="KW-0812">Transmembrane</keyword>
<evidence type="ECO:0000256" key="11">
    <source>
        <dbReference type="ARBA" id="ARBA00023136"/>
    </source>
</evidence>
<keyword evidence="4 12" id="KW-0349">Heme</keyword>
<keyword evidence="6 12" id="KW-0479">Metal-binding</keyword>
<dbReference type="GO" id="GO:0020037">
    <property type="term" value="F:heme binding"/>
    <property type="evidence" value="ECO:0007669"/>
    <property type="project" value="InterPro"/>
</dbReference>
<comment type="similarity">
    <text evidence="3">Belongs to the cytochrome P450 family.</text>
</comment>
<dbReference type="FunFam" id="1.10.630.10:FF:000026">
    <property type="entry name" value="Cytochrome P450 82C4"/>
    <property type="match status" value="1"/>
</dbReference>
<dbReference type="AlphaFoldDB" id="A0A061FC95"/>
<keyword evidence="14" id="KW-1185">Reference proteome</keyword>
<evidence type="ECO:0000256" key="9">
    <source>
        <dbReference type="ARBA" id="ARBA00023004"/>
    </source>
</evidence>
<proteinExistence type="inferred from homology"/>
<evidence type="ECO:0000256" key="4">
    <source>
        <dbReference type="ARBA" id="ARBA00022617"/>
    </source>
</evidence>
<dbReference type="PANTHER" id="PTHR47947">
    <property type="entry name" value="CYTOCHROME P450 82C3-RELATED"/>
    <property type="match status" value="1"/>
</dbReference>
<name>A0A061FC95_THECC</name>
<evidence type="ECO:0000256" key="10">
    <source>
        <dbReference type="ARBA" id="ARBA00023033"/>
    </source>
</evidence>
<keyword evidence="7" id="KW-1133">Transmembrane helix</keyword>
<dbReference type="GO" id="GO:0016020">
    <property type="term" value="C:membrane"/>
    <property type="evidence" value="ECO:0007669"/>
    <property type="project" value="UniProtKB-SubCell"/>
</dbReference>
<evidence type="ECO:0000256" key="1">
    <source>
        <dbReference type="ARBA" id="ARBA00001971"/>
    </source>
</evidence>
<dbReference type="Proteomes" id="UP000026915">
    <property type="component" value="Chromosome 8"/>
</dbReference>
<sequence length="798" mass="89511">MTRKAPEVSGARPFLGHLQLLGGSKPAQVVLGDLADTYGPIFTIRLGMQSTLVVSNWEMAKECFTTNHKAFVNRPRTLAAELLGYNYAMMVIGKRYSEVEASHGKDDNDRCRNAVRNFLELTGTFTVGDSLPFLRWLDLGGHEKAMKKTAKELDQILEKWLEEHKQKRNSGNVESVKIRDKKRAAPEAGSSWPVIGHLHLLGGPQPPHIVLGDMAEKYGSIFTIKMGVYRALVVNNWETAKECLTTNDKAFASRPKTLAMEFLSFEHTMVGFTLMDRTGAKCVKSPLLRFSLTGSGICEYPIIGSGMKRKAPEASGARPFLGHLHLLGGSKPAHVVLGDLADTYGPIFTIRLGVRLTLVVSNWEIAKECFTTNDKAFANRPRTLAAELLGYNYAMFGFSPYGPYWRQIRKIVTLEVLSNHRLEKLKHIRESEVRTSIKELYKLGVEGVSNSSSGKVLVEMKRWFWTLNINMVFKMVVGKRYSEAETSHGKDENDRRRKALRDFFELTGTFTVGDSLPFLRWLDLGGHEKAMKKTAKELDHILEEWLEEHKQKRNSGNAESEHDFMGMMLSLLNDAAELPSYDADTINKATCLSLILAASDTTMVTLTWALSLLLNNRNALKKAQEELDIHVGRDKLVEESDIKKLVYLQAIIKETLRLYPAAPLSVPHESMEDCVVSGYHIPAGTRLLINLYKIHRDPHAWSDPCEFQPERFLTTYKDFDVRGQNFELIPFGSGRRMCPGVSLALQVLELTLANLLQGFELGTPLDEPVDMGEAIGITNLKVSPLEVLITPRLPAVCY</sequence>
<dbReference type="PRINTS" id="PR00385">
    <property type="entry name" value="P450"/>
</dbReference>
<dbReference type="InterPro" id="IPR017972">
    <property type="entry name" value="Cyt_P450_CS"/>
</dbReference>
<evidence type="ECO:0000256" key="8">
    <source>
        <dbReference type="ARBA" id="ARBA00023002"/>
    </source>
</evidence>
<comment type="cofactor">
    <cofactor evidence="1 12">
        <name>heme</name>
        <dbReference type="ChEBI" id="CHEBI:30413"/>
    </cofactor>
</comment>
<evidence type="ECO:0000256" key="3">
    <source>
        <dbReference type="ARBA" id="ARBA00010617"/>
    </source>
</evidence>
<dbReference type="GO" id="GO:0005506">
    <property type="term" value="F:iron ion binding"/>
    <property type="evidence" value="ECO:0007669"/>
    <property type="project" value="InterPro"/>
</dbReference>
<dbReference type="eggNOG" id="KOG0156">
    <property type="taxonomic scope" value="Eukaryota"/>
</dbReference>
<protein>
    <submittedName>
        <fullName evidence="13">Cytochrome P450 82A3, putative isoform 1</fullName>
    </submittedName>
</protein>
<dbReference type="OMA" id="GICEYPI"/>
<keyword evidence="11" id="KW-0472">Membrane</keyword>
<dbReference type="PANTHER" id="PTHR47947:SF26">
    <property type="entry name" value="CYTOCHROME P450"/>
    <property type="match status" value="1"/>
</dbReference>
<dbReference type="InterPro" id="IPR001128">
    <property type="entry name" value="Cyt_P450"/>
</dbReference>
<evidence type="ECO:0000256" key="12">
    <source>
        <dbReference type="PIRSR" id="PIRSR602401-1"/>
    </source>
</evidence>
<keyword evidence="9 12" id="KW-0408">Iron</keyword>
<keyword evidence="10" id="KW-0503">Monooxygenase</keyword>
<dbReference type="PROSITE" id="PS00086">
    <property type="entry name" value="CYTOCHROME_P450"/>
    <property type="match status" value="1"/>
</dbReference>
<evidence type="ECO:0000256" key="5">
    <source>
        <dbReference type="ARBA" id="ARBA00022692"/>
    </source>
</evidence>
<accession>A0A061FC95</accession>
<reference evidence="13 14" key="1">
    <citation type="journal article" date="2013" name="Genome Biol.">
        <title>The genome sequence of the most widely cultivated cacao type and its use to identify candidate genes regulating pod color.</title>
        <authorList>
            <person name="Motamayor J.C."/>
            <person name="Mockaitis K."/>
            <person name="Schmutz J."/>
            <person name="Haiminen N."/>
            <person name="Iii D.L."/>
            <person name="Cornejo O."/>
            <person name="Findley S.D."/>
            <person name="Zheng P."/>
            <person name="Utro F."/>
            <person name="Royaert S."/>
            <person name="Saski C."/>
            <person name="Jenkins J."/>
            <person name="Podicheti R."/>
            <person name="Zhao M."/>
            <person name="Scheffler B.E."/>
            <person name="Stack J.C."/>
            <person name="Feltus F.A."/>
            <person name="Mustiga G.M."/>
            <person name="Amores F."/>
            <person name="Phillips W."/>
            <person name="Marelli J.P."/>
            <person name="May G.D."/>
            <person name="Shapiro H."/>
            <person name="Ma J."/>
            <person name="Bustamante C.D."/>
            <person name="Schnell R.J."/>
            <person name="Main D."/>
            <person name="Gilbert D."/>
            <person name="Parida L."/>
            <person name="Kuhn D.N."/>
        </authorList>
    </citation>
    <scope>NUCLEOTIDE SEQUENCE [LARGE SCALE GENOMIC DNA]</scope>
    <source>
        <strain evidence="14">cv. Matina 1-6</strain>
    </source>
</reference>
<evidence type="ECO:0000313" key="13">
    <source>
        <dbReference type="EMBL" id="EOY14641.1"/>
    </source>
</evidence>
<dbReference type="HOGENOM" id="CLU_352493_0_0_1"/>
<gene>
    <name evidence="13" type="ORF">TCM_033955</name>
</gene>
<dbReference type="PRINTS" id="PR00463">
    <property type="entry name" value="EP450I"/>
</dbReference>
<evidence type="ECO:0000313" key="14">
    <source>
        <dbReference type="Proteomes" id="UP000026915"/>
    </source>
</evidence>
<comment type="subcellular location">
    <subcellularLocation>
        <location evidence="2">Membrane</location>
    </subcellularLocation>
</comment>
<dbReference type="InParanoid" id="A0A061FC95"/>
<dbReference type="InterPro" id="IPR036396">
    <property type="entry name" value="Cyt_P450_sf"/>
</dbReference>
<keyword evidence="8" id="KW-0560">Oxidoreductase</keyword>
<dbReference type="Pfam" id="PF00067">
    <property type="entry name" value="p450"/>
    <property type="match status" value="3"/>
</dbReference>
<dbReference type="Gramene" id="EOY14641">
    <property type="protein sequence ID" value="EOY14641"/>
    <property type="gene ID" value="TCM_033955"/>
</dbReference>
<evidence type="ECO:0000256" key="6">
    <source>
        <dbReference type="ARBA" id="ARBA00022723"/>
    </source>
</evidence>
<dbReference type="InterPro" id="IPR002401">
    <property type="entry name" value="Cyt_P450_E_grp-I"/>
</dbReference>